<dbReference type="PANTHER" id="PTHR46390:SF1">
    <property type="entry name" value="MANNOSE-1-PHOSPHATE GUANYLYLTRANSFERASE"/>
    <property type="match status" value="1"/>
</dbReference>
<dbReference type="RefSeq" id="WP_007869436.1">
    <property type="nucleotide sequence ID" value="NZ_JH376430.1"/>
</dbReference>
<dbReference type="CDD" id="cd02213">
    <property type="entry name" value="cupin_PMI_typeII_C"/>
    <property type="match status" value="1"/>
</dbReference>
<protein>
    <recommendedName>
        <fullName evidence="5">Mannose-1-phosphate guanylyltransferase/mannose-6-phosphate isomerase</fullName>
    </recommendedName>
</protein>
<gene>
    <name evidence="3" type="ORF">HMPREF9469_05288</name>
</gene>
<organism evidence="3 4">
    <name type="scientific">[Clostridium] citroniae WAL-17108</name>
    <dbReference type="NCBI Taxonomy" id="742733"/>
    <lineage>
        <taxon>Bacteria</taxon>
        <taxon>Bacillati</taxon>
        <taxon>Bacillota</taxon>
        <taxon>Clostridia</taxon>
        <taxon>Lachnospirales</taxon>
        <taxon>Lachnospiraceae</taxon>
        <taxon>Enterocloster</taxon>
    </lineage>
</organism>
<dbReference type="GO" id="GO:0004475">
    <property type="term" value="F:mannose-1-phosphate guanylyltransferase (GTP) activity"/>
    <property type="evidence" value="ECO:0007669"/>
    <property type="project" value="TreeGrafter"/>
</dbReference>
<dbReference type="GO" id="GO:0005976">
    <property type="term" value="P:polysaccharide metabolic process"/>
    <property type="evidence" value="ECO:0007669"/>
    <property type="project" value="InterPro"/>
</dbReference>
<accession>G5HRS6</accession>
<dbReference type="Gene3D" id="2.60.120.10">
    <property type="entry name" value="Jelly Rolls"/>
    <property type="match status" value="1"/>
</dbReference>
<dbReference type="GO" id="GO:0009298">
    <property type="term" value="P:GDP-mannose biosynthetic process"/>
    <property type="evidence" value="ECO:0007669"/>
    <property type="project" value="TreeGrafter"/>
</dbReference>
<dbReference type="InterPro" id="IPR005835">
    <property type="entry name" value="NTP_transferase_dom"/>
</dbReference>
<dbReference type="PANTHER" id="PTHR46390">
    <property type="entry name" value="MANNOSE-1-PHOSPHATE GUANYLYLTRANSFERASE"/>
    <property type="match status" value="1"/>
</dbReference>
<name>G5HRS6_9FIRM</name>
<sequence length="444" mass="50943">MHIILLSGGSGKRLWPLSNDAMSKQFLKLLPSKSEGAKESMVQRVYAQIRRTIDKADIVVSTNNIQRGILERQLGSDIDIVLEPERRNTFPAILLACAYYYFKKKLDMESPIIVLPIDVFADDQYFECLKSMEEIVVKGKSNIVLLGTVPTYPSEKYGYILHSEKKNGLWIFEEKPELNRAKQLMEEGALWNCGVFGFKLGYVINILNKFVSLDSYENLINNYNIFVNNSFDYEVVEKESKLDVVIYRGNWKDLGTWNTLTEEMRTESIGQDVIIADTCKNVHVLNMLDIPVIVMGIKDAVVVGSHDGILVSNKEESSYLKKYTDRILQYPMYESKIWGEYRVIDYTSEENGRMSITKRLNIKAGMSLSYRFHVTRTEVWVIVRGKAKLVLDGEQRLISAGDSIVIRPMVKHALRAISNTELLEIQMGENDSIQIPSERLEYEW</sequence>
<dbReference type="AlphaFoldDB" id="G5HRS6"/>
<dbReference type="InterPro" id="IPR051161">
    <property type="entry name" value="Mannose-6P_isomerase_type2"/>
</dbReference>
<dbReference type="InterPro" id="IPR001538">
    <property type="entry name" value="Man6P_isomerase-2_C"/>
</dbReference>
<dbReference type="PATRIC" id="fig|742733.3.peg.5423"/>
<evidence type="ECO:0000313" key="3">
    <source>
        <dbReference type="EMBL" id="EHE95793.1"/>
    </source>
</evidence>
<evidence type="ECO:0008006" key="5">
    <source>
        <dbReference type="Google" id="ProtNLM"/>
    </source>
</evidence>
<dbReference type="EMBL" id="ADLJ01000049">
    <property type="protein sequence ID" value="EHE95793.1"/>
    <property type="molecule type" value="Genomic_DNA"/>
</dbReference>
<feature type="domain" description="Nucleotidyl transferase" evidence="1">
    <location>
        <begin position="4"/>
        <end position="265"/>
    </location>
</feature>
<evidence type="ECO:0000313" key="4">
    <source>
        <dbReference type="Proteomes" id="UP000003763"/>
    </source>
</evidence>
<dbReference type="Gene3D" id="3.90.550.10">
    <property type="entry name" value="Spore Coat Polysaccharide Biosynthesis Protein SpsA, Chain A"/>
    <property type="match status" value="1"/>
</dbReference>
<feature type="domain" description="Mannose-6-phosphate isomerase type II C-terminal" evidence="2">
    <location>
        <begin position="336"/>
        <end position="429"/>
    </location>
</feature>
<comment type="caution">
    <text evidence="3">The sequence shown here is derived from an EMBL/GenBank/DDBJ whole genome shotgun (WGS) entry which is preliminary data.</text>
</comment>
<dbReference type="InterPro" id="IPR014710">
    <property type="entry name" value="RmlC-like_jellyroll"/>
</dbReference>
<dbReference type="SUPFAM" id="SSF51182">
    <property type="entry name" value="RmlC-like cupins"/>
    <property type="match status" value="1"/>
</dbReference>
<dbReference type="InterPro" id="IPR029044">
    <property type="entry name" value="Nucleotide-diphossugar_trans"/>
</dbReference>
<dbReference type="Proteomes" id="UP000003763">
    <property type="component" value="Unassembled WGS sequence"/>
</dbReference>
<evidence type="ECO:0000259" key="2">
    <source>
        <dbReference type="Pfam" id="PF01050"/>
    </source>
</evidence>
<reference evidence="3 4" key="1">
    <citation type="submission" date="2011-08" db="EMBL/GenBank/DDBJ databases">
        <title>The Genome Sequence of Clostridium citroniae WAL-17108.</title>
        <authorList>
            <consortium name="The Broad Institute Genome Sequencing Platform"/>
            <person name="Earl A."/>
            <person name="Ward D."/>
            <person name="Feldgarden M."/>
            <person name="Gevers D."/>
            <person name="Finegold S.M."/>
            <person name="Summanen P.H."/>
            <person name="Molitoris D.R."/>
            <person name="Vaisanen M.L."/>
            <person name="Daigneault M."/>
            <person name="Allen-Vercoe E."/>
            <person name="Young S.K."/>
            <person name="Zeng Q."/>
            <person name="Gargeya S."/>
            <person name="Fitzgerald M."/>
            <person name="Haas B."/>
            <person name="Abouelleil A."/>
            <person name="Alvarado L."/>
            <person name="Arachchi H.M."/>
            <person name="Berlin A."/>
            <person name="Brown A."/>
            <person name="Chapman S.B."/>
            <person name="Chen Z."/>
            <person name="Dunbar C."/>
            <person name="Freedman E."/>
            <person name="Gearin G."/>
            <person name="Gellesch M."/>
            <person name="Goldberg J."/>
            <person name="Griggs A."/>
            <person name="Gujja S."/>
            <person name="Heiman D."/>
            <person name="Howarth C."/>
            <person name="Larson L."/>
            <person name="Lui A."/>
            <person name="MacDonald P.J.P."/>
            <person name="Montmayeur A."/>
            <person name="Murphy C."/>
            <person name="Neiman D."/>
            <person name="Pearson M."/>
            <person name="Priest M."/>
            <person name="Roberts A."/>
            <person name="Saif S."/>
            <person name="Shea T."/>
            <person name="Shenoy N."/>
            <person name="Sisk P."/>
            <person name="Stolte C."/>
            <person name="Sykes S."/>
            <person name="Wortman J."/>
            <person name="Nusbaum C."/>
            <person name="Birren B."/>
        </authorList>
    </citation>
    <scope>NUCLEOTIDE SEQUENCE [LARGE SCALE GENOMIC DNA]</scope>
    <source>
        <strain evidence="3 4">WAL-17108</strain>
    </source>
</reference>
<proteinExistence type="predicted"/>
<dbReference type="eggNOG" id="COG0836">
    <property type="taxonomic scope" value="Bacteria"/>
</dbReference>
<dbReference type="HOGENOM" id="CLU_035527_1_0_9"/>
<dbReference type="Pfam" id="PF00483">
    <property type="entry name" value="NTP_transferase"/>
    <property type="match status" value="1"/>
</dbReference>
<dbReference type="eggNOG" id="COG0662">
    <property type="taxonomic scope" value="Bacteria"/>
</dbReference>
<evidence type="ECO:0000259" key="1">
    <source>
        <dbReference type="Pfam" id="PF00483"/>
    </source>
</evidence>
<dbReference type="SUPFAM" id="SSF53448">
    <property type="entry name" value="Nucleotide-diphospho-sugar transferases"/>
    <property type="match status" value="1"/>
</dbReference>
<dbReference type="Pfam" id="PF01050">
    <property type="entry name" value="MannoseP_isomer"/>
    <property type="match status" value="1"/>
</dbReference>
<dbReference type="InterPro" id="IPR011051">
    <property type="entry name" value="RmlC_Cupin_sf"/>
</dbReference>